<dbReference type="RefSeq" id="WP_009280314.1">
    <property type="nucleotide sequence ID" value="NZ_CAIT01000004.1"/>
</dbReference>
<keyword evidence="8" id="KW-1185">Reference proteome</keyword>
<keyword evidence="3 6" id="KW-0812">Transmembrane</keyword>
<feature type="transmembrane region" description="Helical" evidence="6">
    <location>
        <begin position="184"/>
        <end position="207"/>
    </location>
</feature>
<sequence length="317" mass="33878">MGEEAKGIDFLSLGLQVVAGLALFLYAVTLMGDTLKELAGDRMRTFLARFTSNPFSGILTGTVATTLLDSSSVVIIMVLTMVNASLISSIESFGVIMGANIGTTISSQIIAFNIAEYSPILLVFGLLLSTIGENETRHKIGKVVFGAGLIFFGLWTMDKAVEPLHNYPPFFEWMKKLDSPIEGALIGGLLTLIIQSSSATVGIAIVLASQQLISLQAGIAIMLGAEIGTCSDTLLAVIGRSKEAVRAGLFHLLFNIASVIIGLLLIHQLVATVEWLSGDAPLGRKIANAHVLFNVLGVVLFAWFIPYFHRSLNALVR</sequence>
<evidence type="ECO:0000256" key="6">
    <source>
        <dbReference type="SAM" id="Phobius"/>
    </source>
</evidence>
<evidence type="ECO:0000313" key="8">
    <source>
        <dbReference type="Proteomes" id="UP000009309"/>
    </source>
</evidence>
<feature type="transmembrane region" description="Helical" evidence="6">
    <location>
        <begin position="74"/>
        <end position="97"/>
    </location>
</feature>
<evidence type="ECO:0000313" key="7">
    <source>
        <dbReference type="EMBL" id="CCH51728.1"/>
    </source>
</evidence>
<evidence type="ECO:0000256" key="3">
    <source>
        <dbReference type="ARBA" id="ARBA00022692"/>
    </source>
</evidence>
<feature type="transmembrane region" description="Helical" evidence="6">
    <location>
        <begin position="291"/>
        <end position="308"/>
    </location>
</feature>
<dbReference type="GO" id="GO:0005436">
    <property type="term" value="F:sodium:phosphate symporter activity"/>
    <property type="evidence" value="ECO:0007669"/>
    <property type="project" value="InterPro"/>
</dbReference>
<dbReference type="STRING" id="1185876.BN8_00671"/>
<dbReference type="PANTHER" id="PTHR10010:SF46">
    <property type="entry name" value="SODIUM-DEPENDENT PHOSPHATE TRANSPORT PROTEIN 2B"/>
    <property type="match status" value="1"/>
</dbReference>
<dbReference type="Proteomes" id="UP000009309">
    <property type="component" value="Unassembled WGS sequence"/>
</dbReference>
<comment type="subcellular location">
    <subcellularLocation>
        <location evidence="1">Cell membrane</location>
        <topology evidence="1">Multi-pass membrane protein</topology>
    </subcellularLocation>
</comment>
<feature type="transmembrane region" description="Helical" evidence="6">
    <location>
        <begin position="249"/>
        <end position="271"/>
    </location>
</feature>
<dbReference type="Pfam" id="PF02690">
    <property type="entry name" value="Na_Pi_cotrans"/>
    <property type="match status" value="2"/>
</dbReference>
<organism evidence="7 8">
    <name type="scientific">Fibrisoma limi BUZ 3</name>
    <dbReference type="NCBI Taxonomy" id="1185876"/>
    <lineage>
        <taxon>Bacteria</taxon>
        <taxon>Pseudomonadati</taxon>
        <taxon>Bacteroidota</taxon>
        <taxon>Cytophagia</taxon>
        <taxon>Cytophagales</taxon>
        <taxon>Spirosomataceae</taxon>
        <taxon>Fibrisoma</taxon>
    </lineage>
</organism>
<dbReference type="OrthoDB" id="9763003at2"/>
<reference evidence="7 8" key="1">
    <citation type="journal article" date="2012" name="J. Bacteriol.">
        <title>Genome Sequence of the Filamentous Bacterium Fibrisoma limi BUZ 3T.</title>
        <authorList>
            <person name="Filippini M."/>
            <person name="Qi W."/>
            <person name="Jaenicke S."/>
            <person name="Goesmann A."/>
            <person name="Smits T.H."/>
            <person name="Bagheri H.C."/>
        </authorList>
    </citation>
    <scope>NUCLEOTIDE SEQUENCE [LARGE SCALE GENOMIC DNA]</scope>
    <source>
        <strain evidence="8">BUZ 3T</strain>
    </source>
</reference>
<evidence type="ECO:0000256" key="5">
    <source>
        <dbReference type="ARBA" id="ARBA00023136"/>
    </source>
</evidence>
<dbReference type="NCBIfam" id="NF037997">
    <property type="entry name" value="Na_Pi_symport"/>
    <property type="match status" value="1"/>
</dbReference>
<dbReference type="EMBL" id="CAIT01000004">
    <property type="protein sequence ID" value="CCH51728.1"/>
    <property type="molecule type" value="Genomic_DNA"/>
</dbReference>
<keyword evidence="4 6" id="KW-1133">Transmembrane helix</keyword>
<keyword evidence="2" id="KW-1003">Cell membrane</keyword>
<dbReference type="GO" id="GO:0005886">
    <property type="term" value="C:plasma membrane"/>
    <property type="evidence" value="ECO:0007669"/>
    <property type="project" value="UniProtKB-SubCell"/>
</dbReference>
<feature type="transmembrane region" description="Helical" evidence="6">
    <location>
        <begin position="13"/>
        <end position="35"/>
    </location>
</feature>
<evidence type="ECO:0000256" key="4">
    <source>
        <dbReference type="ARBA" id="ARBA00022989"/>
    </source>
</evidence>
<dbReference type="GO" id="GO:0044341">
    <property type="term" value="P:sodium-dependent phosphate transport"/>
    <property type="evidence" value="ECO:0007669"/>
    <property type="project" value="InterPro"/>
</dbReference>
<feature type="transmembrane region" description="Helical" evidence="6">
    <location>
        <begin position="47"/>
        <end position="68"/>
    </location>
</feature>
<accession>I2GCV4</accession>
<comment type="caution">
    <text evidence="7">The sequence shown here is derived from an EMBL/GenBank/DDBJ whole genome shotgun (WGS) entry which is preliminary data.</text>
</comment>
<evidence type="ECO:0000256" key="2">
    <source>
        <dbReference type="ARBA" id="ARBA00022475"/>
    </source>
</evidence>
<evidence type="ECO:0008006" key="9">
    <source>
        <dbReference type="Google" id="ProtNLM"/>
    </source>
</evidence>
<feature type="transmembrane region" description="Helical" evidence="6">
    <location>
        <begin position="109"/>
        <end position="128"/>
    </location>
</feature>
<evidence type="ECO:0000256" key="1">
    <source>
        <dbReference type="ARBA" id="ARBA00004651"/>
    </source>
</evidence>
<dbReference type="eggNOG" id="COG1283">
    <property type="taxonomic scope" value="Bacteria"/>
</dbReference>
<dbReference type="InterPro" id="IPR003841">
    <property type="entry name" value="Na/Pi_transpt"/>
</dbReference>
<proteinExistence type="predicted"/>
<keyword evidence="5 6" id="KW-0472">Membrane</keyword>
<gene>
    <name evidence="7" type="ORF">BN8_00671</name>
</gene>
<dbReference type="AlphaFoldDB" id="I2GCV4"/>
<name>I2GCV4_9BACT</name>
<protein>
    <recommendedName>
        <fullName evidence="9">Na+/Picotransporter</fullName>
    </recommendedName>
</protein>
<dbReference type="PANTHER" id="PTHR10010">
    <property type="entry name" value="SOLUTE CARRIER FAMILY 34 SODIUM PHOSPHATE , MEMBER 2-RELATED"/>
    <property type="match status" value="1"/>
</dbReference>